<evidence type="ECO:0000313" key="2">
    <source>
        <dbReference type="Proteomes" id="UP000000702"/>
    </source>
</evidence>
<reference evidence="2" key="1">
    <citation type="submission" date="2011-07" db="EMBL/GenBank/DDBJ databases">
        <title>Divergent evolution of antigenic variation in African trypanosomes.</title>
        <authorList>
            <person name="Jackson A.P."/>
            <person name="Berry A."/>
            <person name="Allison H.C."/>
            <person name="Burton P."/>
            <person name="Anderson J."/>
            <person name="Aslett M."/>
            <person name="Brown R."/>
            <person name="Corton N."/>
            <person name="Harris D."/>
            <person name="Hauser H."/>
            <person name="Gamble J."/>
            <person name="Gilderthorp R."/>
            <person name="McQuillan J."/>
            <person name="Quail M.A."/>
            <person name="Sanders M."/>
            <person name="Van Tonder A."/>
            <person name="Ginger M.L."/>
            <person name="Donelson J.E."/>
            <person name="Field M.C."/>
            <person name="Barry J.D."/>
            <person name="Berriman M."/>
            <person name="Hertz-Fowler C."/>
        </authorList>
    </citation>
    <scope>NUCLEOTIDE SEQUENCE [LARGE SCALE GENOMIC DNA]</scope>
    <source>
        <strain evidence="2">IL3000</strain>
    </source>
</reference>
<dbReference type="VEuPathDB" id="TriTrypDB:TcIL3000_0_22430"/>
<gene>
    <name evidence="1" type="ORF">TCIL3000_0_22430</name>
</gene>
<dbReference type="InterPro" id="IPR052402">
    <property type="entry name" value="ADCK_kinase"/>
</dbReference>
<organism evidence="1 2">
    <name type="scientific">Trypanosoma congolense (strain IL3000)</name>
    <dbReference type="NCBI Taxonomy" id="1068625"/>
    <lineage>
        <taxon>Eukaryota</taxon>
        <taxon>Discoba</taxon>
        <taxon>Euglenozoa</taxon>
        <taxon>Kinetoplastea</taxon>
        <taxon>Metakinetoplastina</taxon>
        <taxon>Trypanosomatida</taxon>
        <taxon>Trypanosomatidae</taxon>
        <taxon>Trypanosoma</taxon>
        <taxon>Nannomonas</taxon>
    </lineage>
</organism>
<sequence>MSTATTYPDGKPILKHELVILDAGLATSLSRVDRNNFFSLFAAVACGDGALGADLMIDRLPPERRALQSKADRDKLRADMTEIFNIVSPGKSGGFRLRDISLGGMLQKVMSALRSNSTPLDGNFASLVLTVIVAEGLGKKLTPDFNLFAESAPYLVELLEDSELCFLAEKLRSLYGAKALLWNSLDFVKLERTPTYVEVVLRKISRTTDRAIQWFATRSATSNVS</sequence>
<dbReference type="PANTHER" id="PTHR45890:SF1">
    <property type="entry name" value="AARF DOMAIN CONTAINING KINASE 2"/>
    <property type="match status" value="1"/>
</dbReference>
<reference evidence="1 2" key="2">
    <citation type="journal article" date="2012" name="Proc. Natl. Acad. Sci. U.S.A.">
        <title>Antigenic diversity is generated by distinct evolutionary mechanisms in African trypanosome species.</title>
        <authorList>
            <person name="Jackson A.P."/>
            <person name="Berry A."/>
            <person name="Aslett M."/>
            <person name="Allison H.C."/>
            <person name="Burton P."/>
            <person name="Vavrova-Anderson J."/>
            <person name="Brown R."/>
            <person name="Browne H."/>
            <person name="Corton N."/>
            <person name="Hauser H."/>
            <person name="Gamble J."/>
            <person name="Gilderthorp R."/>
            <person name="Marcello L."/>
            <person name="McQuillan J."/>
            <person name="Otto T.D."/>
            <person name="Quail M.A."/>
            <person name="Sanders M.J."/>
            <person name="van Tonder A."/>
            <person name="Ginger M.L."/>
            <person name="Field M.C."/>
            <person name="Barry J.D."/>
            <person name="Hertz-Fowler C."/>
            <person name="Berriman M."/>
        </authorList>
    </citation>
    <scope>NUCLEOTIDE SEQUENCE [LARGE SCALE GENOMIC DNA]</scope>
    <source>
        <strain evidence="1 2">IL3000</strain>
    </source>
</reference>
<dbReference type="AlphaFoldDB" id="F9WJB8"/>
<name>F9WJB8_TRYCI</name>
<keyword evidence="2" id="KW-1185">Reference proteome</keyword>
<proteinExistence type="predicted"/>
<accession>F9WJB8</accession>
<protein>
    <submittedName>
        <fullName evidence="1">WGS project CAEQ00000000 data, annotated contig 895</fullName>
    </submittedName>
</protein>
<dbReference type="EMBL" id="CAEQ01002708">
    <property type="protein sequence ID" value="CCD17422.1"/>
    <property type="molecule type" value="Genomic_DNA"/>
</dbReference>
<comment type="caution">
    <text evidence="1">The sequence shown here is derived from an EMBL/GenBank/DDBJ whole genome shotgun (WGS) entry which is preliminary data.</text>
</comment>
<dbReference type="PANTHER" id="PTHR45890">
    <property type="entry name" value="AARF DOMAIN CONTAINING KINASE 2 (PREDICTED)"/>
    <property type="match status" value="1"/>
</dbReference>
<evidence type="ECO:0000313" key="1">
    <source>
        <dbReference type="EMBL" id="CCD17422.1"/>
    </source>
</evidence>
<dbReference type="Proteomes" id="UP000000702">
    <property type="component" value="Unassembled WGS sequence"/>
</dbReference>